<keyword evidence="2" id="KW-1185">Reference proteome</keyword>
<name>A0AAW9NRG5_9BACL</name>
<proteinExistence type="predicted"/>
<dbReference type="RefSeq" id="WP_326123029.1">
    <property type="nucleotide sequence ID" value="NZ_JARSFG010000012.1"/>
</dbReference>
<comment type="caution">
    <text evidence="1">The sequence shown here is derived from an EMBL/GenBank/DDBJ whole genome shotgun (WGS) entry which is preliminary data.</text>
</comment>
<evidence type="ECO:0000313" key="2">
    <source>
        <dbReference type="Proteomes" id="UP001344888"/>
    </source>
</evidence>
<evidence type="ECO:0000313" key="1">
    <source>
        <dbReference type="EMBL" id="MEC1178535.1"/>
    </source>
</evidence>
<organism evidence="1 2">
    <name type="scientific">Metasolibacillus meyeri</name>
    <dbReference type="NCBI Taxonomy" id="1071052"/>
    <lineage>
        <taxon>Bacteria</taxon>
        <taxon>Bacillati</taxon>
        <taxon>Bacillota</taxon>
        <taxon>Bacilli</taxon>
        <taxon>Bacillales</taxon>
        <taxon>Caryophanaceae</taxon>
        <taxon>Metasolibacillus</taxon>
    </lineage>
</organism>
<reference evidence="1 2" key="1">
    <citation type="submission" date="2023-03" db="EMBL/GenBank/DDBJ databases">
        <title>Bacillus Genome Sequencing.</title>
        <authorList>
            <person name="Dunlap C."/>
        </authorList>
    </citation>
    <scope>NUCLEOTIDE SEQUENCE [LARGE SCALE GENOMIC DNA]</scope>
    <source>
        <strain evidence="1 2">B-59205</strain>
    </source>
</reference>
<dbReference type="EMBL" id="JARSFG010000012">
    <property type="protein sequence ID" value="MEC1178535.1"/>
    <property type="molecule type" value="Genomic_DNA"/>
</dbReference>
<protein>
    <submittedName>
        <fullName evidence="1">Uncharacterized protein</fullName>
    </submittedName>
</protein>
<dbReference type="AlphaFoldDB" id="A0AAW9NRG5"/>
<dbReference type="Proteomes" id="UP001344888">
    <property type="component" value="Unassembled WGS sequence"/>
</dbReference>
<sequence>MYKLQKLNVVKTVDTIQKRDALLVKGFELVKEAKTPAAKAKAGNT</sequence>
<gene>
    <name evidence="1" type="ORF">P9B03_08585</name>
</gene>
<accession>A0AAW9NRG5</accession>